<dbReference type="InterPro" id="IPR003661">
    <property type="entry name" value="HisK_dim/P_dom"/>
</dbReference>
<dbReference type="InterPro" id="IPR000014">
    <property type="entry name" value="PAS"/>
</dbReference>
<dbReference type="NCBIfam" id="TIGR00229">
    <property type="entry name" value="sensory_box"/>
    <property type="match status" value="1"/>
</dbReference>
<dbReference type="Gene3D" id="3.30.565.10">
    <property type="entry name" value="Histidine kinase-like ATPase, C-terminal domain"/>
    <property type="match status" value="1"/>
</dbReference>
<dbReference type="SUPFAM" id="SSF52172">
    <property type="entry name" value="CheY-like"/>
    <property type="match status" value="1"/>
</dbReference>
<dbReference type="SUPFAM" id="SSF55874">
    <property type="entry name" value="ATPase domain of HSP90 chaperone/DNA topoisomerase II/histidine kinase"/>
    <property type="match status" value="1"/>
</dbReference>
<dbReference type="InterPro" id="IPR005467">
    <property type="entry name" value="His_kinase_dom"/>
</dbReference>
<feature type="domain" description="Response regulatory" evidence="8">
    <location>
        <begin position="518"/>
        <end position="636"/>
    </location>
</feature>
<dbReference type="InterPro" id="IPR013656">
    <property type="entry name" value="PAS_4"/>
</dbReference>
<dbReference type="InterPro" id="IPR001789">
    <property type="entry name" value="Sig_transdc_resp-reg_receiver"/>
</dbReference>
<dbReference type="PRINTS" id="PR00344">
    <property type="entry name" value="BCTRLSENSOR"/>
</dbReference>
<keyword evidence="4" id="KW-0808">Transferase</keyword>
<dbReference type="CDD" id="cd00130">
    <property type="entry name" value="PAS"/>
    <property type="match status" value="1"/>
</dbReference>
<evidence type="ECO:0000256" key="1">
    <source>
        <dbReference type="ARBA" id="ARBA00000085"/>
    </source>
</evidence>
<dbReference type="InterPro" id="IPR035965">
    <property type="entry name" value="PAS-like_dom_sf"/>
</dbReference>
<evidence type="ECO:0000256" key="5">
    <source>
        <dbReference type="ARBA" id="ARBA00022777"/>
    </source>
</evidence>
<proteinExistence type="predicted"/>
<dbReference type="PROSITE" id="PS50113">
    <property type="entry name" value="PAC"/>
    <property type="match status" value="1"/>
</dbReference>
<keyword evidence="12" id="KW-1185">Reference proteome</keyword>
<sequence length="650" mass="70059">MSPPEFRPEGAASPARPAFEESSRAYGYLDILEANQDSAWILRVDGVVEHANQKALALFGAPGARVDWRALWPEESRFSLDRSFNSATEGAVARFRAFLGGAAKARIYCDTTIAPVRDAEGRIVRLLATARDVTEEVETQGFLRTVLQLLPLPLTVRNVEDRRYVLINRAAEDALGLVADETIGRTIDQVLPADRAARTHAIEAAVLRSGEMQVLEEAIEIGGETRHLLIKTLATYDDIGARHVVTLGEDVTARRRSAEALRSALDHAEQASQAKSAFLANMSHEIRTPLNGIIAGADLLSKTLTEPRARELVEMIAASGHSLEGLLSDVLDLVRIEAGHMVIEAAPFELGDMARSVAALCALRADEKGVRLDVTVSDAAERTVTGDGARLRQVLTNLLNNAVKFTDRGEVALRVTVDDQGRTRFEVIDTGIGFDAVMKARICERFQQADASFTRRFGGTGLGLAISRELVQLMGGELDCDSAPGVGSTFWFALPLVASARTPAPVEDTVEAPAGAPRVLVADDHPTNRKVVELMLAEVADIVTAQNGLEAVEMYGLAPPDLVLMDMQMPVMDGLEAVRRIRALETARGAARVPIIMLTANARPEHVRASREAGADVHLQKPITSAALFAAIGEAMDVRTDDAQDATLSA</sequence>
<name>A0ABY4ZV98_9CAUL</name>
<dbReference type="Pfam" id="PF00512">
    <property type="entry name" value="HisKA"/>
    <property type="match status" value="1"/>
</dbReference>
<dbReference type="EMBL" id="CP096040">
    <property type="protein sequence ID" value="USQ96544.1"/>
    <property type="molecule type" value="Genomic_DNA"/>
</dbReference>
<dbReference type="SMART" id="SM00387">
    <property type="entry name" value="HATPase_c"/>
    <property type="match status" value="1"/>
</dbReference>
<dbReference type="EC" id="2.7.13.3" evidence="2"/>
<dbReference type="InterPro" id="IPR003594">
    <property type="entry name" value="HATPase_dom"/>
</dbReference>
<evidence type="ECO:0000313" key="11">
    <source>
        <dbReference type="EMBL" id="USQ96544.1"/>
    </source>
</evidence>
<accession>A0ABY4ZV98</accession>
<dbReference type="Pfam" id="PF08448">
    <property type="entry name" value="PAS_4"/>
    <property type="match status" value="2"/>
</dbReference>
<evidence type="ECO:0000259" key="8">
    <source>
        <dbReference type="PROSITE" id="PS50110"/>
    </source>
</evidence>
<dbReference type="PROSITE" id="PS50110">
    <property type="entry name" value="RESPONSE_REGULATORY"/>
    <property type="match status" value="1"/>
</dbReference>
<dbReference type="SUPFAM" id="SSF55785">
    <property type="entry name" value="PYP-like sensor domain (PAS domain)"/>
    <property type="match status" value="2"/>
</dbReference>
<dbReference type="InterPro" id="IPR000700">
    <property type="entry name" value="PAS-assoc_C"/>
</dbReference>
<feature type="domain" description="PAC" evidence="10">
    <location>
        <begin position="86"/>
        <end position="145"/>
    </location>
</feature>
<gene>
    <name evidence="11" type="ORF">MZV50_02815</name>
</gene>
<dbReference type="GO" id="GO:0005524">
    <property type="term" value="F:ATP binding"/>
    <property type="evidence" value="ECO:0007669"/>
    <property type="project" value="UniProtKB-KW"/>
</dbReference>
<dbReference type="SMART" id="SM00448">
    <property type="entry name" value="REC"/>
    <property type="match status" value="1"/>
</dbReference>
<dbReference type="CDD" id="cd17546">
    <property type="entry name" value="REC_hyHK_CKI1_RcsC-like"/>
    <property type="match status" value="1"/>
</dbReference>
<dbReference type="InterPro" id="IPR036890">
    <property type="entry name" value="HATPase_C_sf"/>
</dbReference>
<dbReference type="CDD" id="cd16922">
    <property type="entry name" value="HATPase_EvgS-ArcB-TorS-like"/>
    <property type="match status" value="1"/>
</dbReference>
<dbReference type="SMART" id="SM00091">
    <property type="entry name" value="PAS"/>
    <property type="match status" value="2"/>
</dbReference>
<dbReference type="PANTHER" id="PTHR43047">
    <property type="entry name" value="TWO-COMPONENT HISTIDINE PROTEIN KINASE"/>
    <property type="match status" value="1"/>
</dbReference>
<comment type="catalytic activity">
    <reaction evidence="1">
        <text>ATP + protein L-histidine = ADP + protein N-phospho-L-histidine.</text>
        <dbReference type="EC" id="2.7.13.3"/>
    </reaction>
</comment>
<feature type="domain" description="PAS" evidence="9">
    <location>
        <begin position="139"/>
        <end position="209"/>
    </location>
</feature>
<keyword evidence="5" id="KW-0418">Kinase</keyword>
<feature type="domain" description="Histidine kinase" evidence="7">
    <location>
        <begin position="281"/>
        <end position="498"/>
    </location>
</feature>
<evidence type="ECO:0000259" key="7">
    <source>
        <dbReference type="PROSITE" id="PS50109"/>
    </source>
</evidence>
<keyword evidence="3 6" id="KW-0597">Phosphoprotein</keyword>
<organism evidence="11 12">
    <name type="scientific">Caulobacter segnis</name>
    <dbReference type="NCBI Taxonomy" id="88688"/>
    <lineage>
        <taxon>Bacteria</taxon>
        <taxon>Pseudomonadati</taxon>
        <taxon>Pseudomonadota</taxon>
        <taxon>Alphaproteobacteria</taxon>
        <taxon>Caulobacterales</taxon>
        <taxon>Caulobacteraceae</taxon>
        <taxon>Caulobacter</taxon>
    </lineage>
</organism>
<evidence type="ECO:0000259" key="10">
    <source>
        <dbReference type="PROSITE" id="PS50113"/>
    </source>
</evidence>
<dbReference type="InterPro" id="IPR036097">
    <property type="entry name" value="HisK_dim/P_sf"/>
</dbReference>
<dbReference type="SMART" id="SM00388">
    <property type="entry name" value="HisKA"/>
    <property type="match status" value="1"/>
</dbReference>
<dbReference type="SUPFAM" id="SSF47384">
    <property type="entry name" value="Homodimeric domain of signal transducing histidine kinase"/>
    <property type="match status" value="1"/>
</dbReference>
<evidence type="ECO:0000256" key="3">
    <source>
        <dbReference type="ARBA" id="ARBA00022553"/>
    </source>
</evidence>
<dbReference type="InterPro" id="IPR011006">
    <property type="entry name" value="CheY-like_superfamily"/>
</dbReference>
<dbReference type="PROSITE" id="PS50109">
    <property type="entry name" value="HIS_KIN"/>
    <property type="match status" value="1"/>
</dbReference>
<keyword evidence="11" id="KW-0067">ATP-binding</keyword>
<evidence type="ECO:0000259" key="9">
    <source>
        <dbReference type="PROSITE" id="PS50112"/>
    </source>
</evidence>
<dbReference type="Pfam" id="PF00072">
    <property type="entry name" value="Response_reg"/>
    <property type="match status" value="1"/>
</dbReference>
<dbReference type="CDD" id="cd00082">
    <property type="entry name" value="HisKA"/>
    <property type="match status" value="1"/>
</dbReference>
<dbReference type="InterPro" id="IPR004358">
    <property type="entry name" value="Sig_transdc_His_kin-like_C"/>
</dbReference>
<dbReference type="Pfam" id="PF02518">
    <property type="entry name" value="HATPase_c"/>
    <property type="match status" value="1"/>
</dbReference>
<dbReference type="PROSITE" id="PS50112">
    <property type="entry name" value="PAS"/>
    <property type="match status" value="1"/>
</dbReference>
<evidence type="ECO:0000256" key="4">
    <source>
        <dbReference type="ARBA" id="ARBA00022679"/>
    </source>
</evidence>
<evidence type="ECO:0000313" key="12">
    <source>
        <dbReference type="Proteomes" id="UP001057520"/>
    </source>
</evidence>
<evidence type="ECO:0000256" key="2">
    <source>
        <dbReference type="ARBA" id="ARBA00012438"/>
    </source>
</evidence>
<dbReference type="Gene3D" id="1.10.287.130">
    <property type="match status" value="1"/>
</dbReference>
<evidence type="ECO:0000256" key="6">
    <source>
        <dbReference type="PROSITE-ProRule" id="PRU00169"/>
    </source>
</evidence>
<dbReference type="Gene3D" id="3.40.50.2300">
    <property type="match status" value="1"/>
</dbReference>
<protein>
    <recommendedName>
        <fullName evidence="2">histidine kinase</fullName>
        <ecNumber evidence="2">2.7.13.3</ecNumber>
    </recommendedName>
</protein>
<dbReference type="Gene3D" id="3.30.450.20">
    <property type="entry name" value="PAS domain"/>
    <property type="match status" value="2"/>
</dbReference>
<feature type="modified residue" description="4-aspartylphosphate" evidence="6">
    <location>
        <position position="566"/>
    </location>
</feature>
<reference evidence="11 12" key="1">
    <citation type="submission" date="2022-04" db="EMBL/GenBank/DDBJ databases">
        <title>Genome sequence of soybean root-associated Caulobacter segnis RL271.</title>
        <authorList>
            <person name="Longley R."/>
            <person name="Bonito G."/>
            <person name="Trigodet F."/>
            <person name="Crosson S."/>
            <person name="Fiebig A."/>
        </authorList>
    </citation>
    <scope>NUCLEOTIDE SEQUENCE [LARGE SCALE GENOMIC DNA]</scope>
    <source>
        <strain evidence="11 12">RL271</strain>
    </source>
</reference>
<dbReference type="Proteomes" id="UP001057520">
    <property type="component" value="Chromosome"/>
</dbReference>
<keyword evidence="11" id="KW-0547">Nucleotide-binding</keyword>